<dbReference type="InterPro" id="IPR057946">
    <property type="entry name" value="TPR_ZFYVE26"/>
</dbReference>
<dbReference type="InterPro" id="IPR017455">
    <property type="entry name" value="Znf_FYVE-rel"/>
</dbReference>
<evidence type="ECO:0000256" key="1">
    <source>
        <dbReference type="ARBA" id="ARBA00022553"/>
    </source>
</evidence>
<organism evidence="8 9">
    <name type="scientific">Ramazzottius varieornatus</name>
    <name type="common">Water bear</name>
    <name type="synonym">Tardigrade</name>
    <dbReference type="NCBI Taxonomy" id="947166"/>
    <lineage>
        <taxon>Eukaryota</taxon>
        <taxon>Metazoa</taxon>
        <taxon>Ecdysozoa</taxon>
        <taxon>Tardigrada</taxon>
        <taxon>Eutardigrada</taxon>
        <taxon>Parachela</taxon>
        <taxon>Hypsibioidea</taxon>
        <taxon>Ramazzottiidae</taxon>
        <taxon>Ramazzottius</taxon>
    </lineage>
</organism>
<keyword evidence="3 5" id="KW-0863">Zinc-finger</keyword>
<dbReference type="GO" id="GO:0000724">
    <property type="term" value="P:double-strand break repair via homologous recombination"/>
    <property type="evidence" value="ECO:0007669"/>
    <property type="project" value="InterPro"/>
</dbReference>
<dbReference type="GO" id="GO:0005813">
    <property type="term" value="C:centrosome"/>
    <property type="evidence" value="ECO:0007669"/>
    <property type="project" value="TreeGrafter"/>
</dbReference>
<protein>
    <recommendedName>
        <fullName evidence="7">FYVE-type domain-containing protein</fullName>
    </recommendedName>
</protein>
<dbReference type="EMBL" id="BDGG01000005">
    <property type="protein sequence ID" value="GAU99737.1"/>
    <property type="molecule type" value="Genomic_DNA"/>
</dbReference>
<dbReference type="Proteomes" id="UP000186922">
    <property type="component" value="Unassembled WGS sequence"/>
</dbReference>
<dbReference type="InterPro" id="IPR011011">
    <property type="entry name" value="Znf_FYVE_PHD"/>
</dbReference>
<feature type="region of interest" description="Disordered" evidence="6">
    <location>
        <begin position="1667"/>
        <end position="1702"/>
    </location>
</feature>
<feature type="compositionally biased region" description="Low complexity" evidence="6">
    <location>
        <begin position="1528"/>
        <end position="1547"/>
    </location>
</feature>
<dbReference type="Pfam" id="PF25569">
    <property type="entry name" value="TPR_ZFYVE26"/>
    <property type="match status" value="1"/>
</dbReference>
<dbReference type="PANTHER" id="PTHR46591">
    <property type="entry name" value="ZINC FINGER FYVE DOMAIN-CONTAINING PROTEIN 26"/>
    <property type="match status" value="1"/>
</dbReference>
<feature type="domain" description="FYVE-type" evidence="7">
    <location>
        <begin position="1586"/>
        <end position="1645"/>
    </location>
</feature>
<name>A0A1D1VJ00_RAMVA</name>
<dbReference type="GO" id="GO:0032465">
    <property type="term" value="P:regulation of cytokinesis"/>
    <property type="evidence" value="ECO:0007669"/>
    <property type="project" value="TreeGrafter"/>
</dbReference>
<dbReference type="PROSITE" id="PS50178">
    <property type="entry name" value="ZF_FYVE"/>
    <property type="match status" value="1"/>
</dbReference>
<sequence length="2323" mass="261348">MDALLNFLNNHPDASEEDIASAVTSTVDVDVSAERYRSDPKGVTSAFLDPVRVGEISVIRREHLSRLLFELINNLSTSRSADDVQMFVRQVPWIESVFGQVVALLCWNDIVTENVPTARKILRKSFQIISSQETPVLRAVGQAFNVLKAQFEIVDELISRRSLLEPESLQFSSETEFGELFSKAFPDFHETSVLGAVLNFSDLESIDVEAIRSLPQITLPEDEVVASPSLKRVRFESEESKGASCLAILSPERKSDASIFMGCSVLLDVMTLIYRDAASRKVASRQLSKRSSRSSLHRGLFQDDSLPDFDLTRSTENFRQIQPLEFRVEVMENVFSLLFLRSEDMKEEHVADDVFEYEGVTDTDSNSVKSWASATRKIKEGFCCCSEGLVRKVLEMLKEVVIVTSTAVRLRDGKNDEEMKIASSVTMEELPSRVSALQQRVADALWRLDVVTYPKEVPMSSNSAYVEDLMKPSFLTKEAENSTKKAMRKRRRKRHASSILRKYTDTSIIEKMLSSPSSLLYICLHRGSFDLADQVVQIFGMDAEHWKREITFGESFAESVQRFSLCLQEPSPKTKRFGSFEVLTSLPLSPHSELTDEHLSILVAIDHAILRSDSDTFPESVKFITDSIKTLGLPFPSLNDRSENIKKFEEFISASLEMCVTLNQKLPFLKATPFNPVAGQSFAAVLEEVSRRVRRLKELLMEPSKAGSKEGVSLVRQLIKMCRSSLPPSGLLGLVDGEGVELQASRRSFLLGMLTFVRNFAACLKMDPDGDNFALLYQYPYLYLRKMFAEKRPVQEIDLLTKNLSLNIPEMLMDLSGWKPSSSLSALPSSFFEQEITLNTPDPEKPFKTSADPLPLVTSCLARLLKLLKDRGDNVYQPSTVRFRSAQPVLSALSSLQYSDLSFPSDVHRTCFFLNLYNLLFLHSLLHAREDSSRFCTDANEVLRRVHFWCYRYEVGSFGVVRLQELFDELSPFRNTVYFSRFGTARRKENGFLIADFERRISVKVYYPEMFQQQVNGAIGEYVNRTTWYEESKKIVHAPPWLFRLYAADKLAGLLKRHWNQATAIDFEEATLEPSGQKSKVVLLRRETSLTDHRERNPCRNLKSAEVDFPPHQPTQIFNVHTFRKPEDDVPLDDLLPYIASPCNWLFDLLSPNGSSHSLLPASGSLSNRSLLKLVFTSHDGFFSTALLCDVVTECLERGGDPIALLDAPIIAMHEARNPQARLVKEVTVAISIEKNLVTDAWTTAMKIRDVDLRNRTVVSVWKQWPLAACIWYFDLTAAEDPRASVHSSLSRVKSLETLVRALNSEPAVWVEVFPQWSMETLVNQIAIKEVESRVENQFQAFSAAMLRADQIAPLNAWLRQSEIPSLSKYQDDLVMRGLVYMLDSKPPNVLSAYQLLMPLLDSSSFDKITEVLDSLFSPEGRLPVIKIALLSNKFSPQQTSALKEHEVENLILQELPENLQKSLSHLRGHNILTLEQLLMWNKLIYFPAILKVPNLFNVVSQKMFEDLLVTYAKKAVEMSVHTDSASEYSAESNSGASSVSIGTSGSTVKDKRKLRSVSVHGDGPNLKEQFVMPVVAPSKKEWMVDINVTACAVCGDKFGMFNRKHHCRRCGRIVDNACSNQTIQIDAYGEEPQRACDDCFEQTIALNTAPRTPRQSGIVFSAPRSSLRTPHSLSKSLQRKSNLFPPRERVSSPVNGHSTGQTLTADVNSNVVVRNEFSYAEAPDASLCVGLLKLHSSPLVAGKELLKIGNDLSEWVGAHNDSGMEHAAVVGIMRTLFYSAKLVLHQDGDSTDWVHVCDLYLNQLQLIELLLDAGATEIPSVQQIAEMDTVRRVRDQLVLQERYALAIDLSTKAGADAGHVWLSWGRSLLKAGRFPEAREKLSKCLKPLLDKAQTNTSSLSTVEELMDVIDGARMPRKRGAFSADSLINLVMQGDILKVDAVDPSVIEEESQKKMTECLYYQEAYGTYATLLRFFIKKGLTQKALEYSLRENVGAEVVMENIVLPSLRAGQLASLEDELLLSDPTLGKWADTLIGICKQLTKRNMNRVLLQFQIFIKDFIRAATTCVILFQRGPSTRHQDYHSRVEFLEQAQKHLTMYLETRNTLQTEPLQRVRSSMSTTETRKFLKTIELQISVTQFLASETPLDFSRSTPLPTLFGNVQVKTDLLSILLEHHATPKIEDDILAIIENHGMDVEEVLVKAASAGSKKCIRGILNILSTLRKERKMTDSAYDALVIRMIGQCGPAVRASAAREWELAIKQMSSDEKKVEAFVKGKKLRSAYLLAVQMQRVDLVAFVGTEAQQTGDGAVQSLCTRWLETKTRKP</sequence>
<evidence type="ECO:0000256" key="4">
    <source>
        <dbReference type="ARBA" id="ARBA00022833"/>
    </source>
</evidence>
<evidence type="ECO:0000313" key="8">
    <source>
        <dbReference type="EMBL" id="GAU99737.1"/>
    </source>
</evidence>
<comment type="caution">
    <text evidence="8">The sequence shown here is derived from an EMBL/GenBank/DDBJ whole genome shotgun (WGS) entry which is preliminary data.</text>
</comment>
<evidence type="ECO:0000256" key="3">
    <source>
        <dbReference type="ARBA" id="ARBA00022771"/>
    </source>
</evidence>
<reference evidence="8 9" key="1">
    <citation type="journal article" date="2016" name="Nat. Commun.">
        <title>Extremotolerant tardigrade genome and improved radiotolerance of human cultured cells by tardigrade-unique protein.</title>
        <authorList>
            <person name="Hashimoto T."/>
            <person name="Horikawa D.D."/>
            <person name="Saito Y."/>
            <person name="Kuwahara H."/>
            <person name="Kozuka-Hata H."/>
            <person name="Shin-I T."/>
            <person name="Minakuchi Y."/>
            <person name="Ohishi K."/>
            <person name="Motoyama A."/>
            <person name="Aizu T."/>
            <person name="Enomoto A."/>
            <person name="Kondo K."/>
            <person name="Tanaka S."/>
            <person name="Hara Y."/>
            <person name="Koshikawa S."/>
            <person name="Sagara H."/>
            <person name="Miura T."/>
            <person name="Yokobori S."/>
            <person name="Miyagawa K."/>
            <person name="Suzuki Y."/>
            <person name="Kubo T."/>
            <person name="Oyama M."/>
            <person name="Kohara Y."/>
            <person name="Fujiyama A."/>
            <person name="Arakawa K."/>
            <person name="Katayama T."/>
            <person name="Toyoda A."/>
            <person name="Kunieda T."/>
        </authorList>
    </citation>
    <scope>NUCLEOTIDE SEQUENCE [LARGE SCALE GENOMIC DNA]</scope>
    <source>
        <strain evidence="8 9">YOKOZUNA-1</strain>
    </source>
</reference>
<dbReference type="GO" id="GO:0000281">
    <property type="term" value="P:mitotic cytokinesis"/>
    <property type="evidence" value="ECO:0007669"/>
    <property type="project" value="InterPro"/>
</dbReference>
<dbReference type="GO" id="GO:0032266">
    <property type="term" value="F:phosphatidylinositol-3-phosphate binding"/>
    <property type="evidence" value="ECO:0007669"/>
    <property type="project" value="InterPro"/>
</dbReference>
<dbReference type="SUPFAM" id="SSF57903">
    <property type="entry name" value="FYVE/PHD zinc finger"/>
    <property type="match status" value="1"/>
</dbReference>
<dbReference type="CDD" id="cd15724">
    <property type="entry name" value="FYVE_ZFY26"/>
    <property type="match status" value="1"/>
</dbReference>
<feature type="region of interest" description="Disordered" evidence="6">
    <location>
        <begin position="1528"/>
        <end position="1548"/>
    </location>
</feature>
<dbReference type="OrthoDB" id="1936617at2759"/>
<dbReference type="GO" id="GO:0008270">
    <property type="term" value="F:zinc ion binding"/>
    <property type="evidence" value="ECO:0007669"/>
    <property type="project" value="UniProtKB-KW"/>
</dbReference>
<dbReference type="GO" id="GO:0030496">
    <property type="term" value="C:midbody"/>
    <property type="evidence" value="ECO:0007669"/>
    <property type="project" value="TreeGrafter"/>
</dbReference>
<feature type="compositionally biased region" description="Polar residues" evidence="6">
    <location>
        <begin position="1667"/>
        <end position="1682"/>
    </location>
</feature>
<keyword evidence="4" id="KW-0862">Zinc</keyword>
<dbReference type="GO" id="GO:0005765">
    <property type="term" value="C:lysosomal membrane"/>
    <property type="evidence" value="ECO:0007669"/>
    <property type="project" value="TreeGrafter"/>
</dbReference>
<dbReference type="InterPro" id="IPR000306">
    <property type="entry name" value="Znf_FYVE"/>
</dbReference>
<evidence type="ECO:0000256" key="6">
    <source>
        <dbReference type="SAM" id="MobiDB-lite"/>
    </source>
</evidence>
<evidence type="ECO:0000259" key="7">
    <source>
        <dbReference type="PROSITE" id="PS50178"/>
    </source>
</evidence>
<keyword evidence="9" id="KW-1185">Reference proteome</keyword>
<dbReference type="PANTHER" id="PTHR46591:SF1">
    <property type="entry name" value="ZINC FINGER FYVE DOMAIN-CONTAINING PROTEIN 26"/>
    <property type="match status" value="1"/>
</dbReference>
<keyword evidence="2" id="KW-0479">Metal-binding</keyword>
<evidence type="ECO:0000313" key="9">
    <source>
        <dbReference type="Proteomes" id="UP000186922"/>
    </source>
</evidence>
<proteinExistence type="predicted"/>
<feature type="compositionally biased region" description="Polar residues" evidence="6">
    <location>
        <begin position="1693"/>
        <end position="1702"/>
    </location>
</feature>
<dbReference type="STRING" id="947166.A0A1D1VJ00"/>
<dbReference type="InterPro" id="IPR013083">
    <property type="entry name" value="Znf_RING/FYVE/PHD"/>
</dbReference>
<evidence type="ECO:0000256" key="2">
    <source>
        <dbReference type="ARBA" id="ARBA00022723"/>
    </source>
</evidence>
<keyword evidence="1" id="KW-0597">Phosphoprotein</keyword>
<evidence type="ECO:0000256" key="5">
    <source>
        <dbReference type="PROSITE-ProRule" id="PRU00091"/>
    </source>
</evidence>
<dbReference type="Pfam" id="PF01363">
    <property type="entry name" value="FYVE"/>
    <property type="match status" value="1"/>
</dbReference>
<dbReference type="InterPro" id="IPR028730">
    <property type="entry name" value="ZFYVE26"/>
</dbReference>
<accession>A0A1D1VJ00</accession>
<gene>
    <name evidence="8" type="primary">RvY_10693-1</name>
    <name evidence="8" type="synonym">RvY_10693.1</name>
    <name evidence="8" type="ORF">RvY_10693</name>
</gene>
<dbReference type="SMART" id="SM00064">
    <property type="entry name" value="FYVE"/>
    <property type="match status" value="1"/>
</dbReference>
<dbReference type="Gene3D" id="3.30.40.10">
    <property type="entry name" value="Zinc/RING finger domain, C3HC4 (zinc finger)"/>
    <property type="match status" value="1"/>
</dbReference>